<sequence>MNTVESTGDNDGKSSLVDWLLNFPPSLAKRSSPATAGFFAVSRSTAAKAYASLDRVDLSLDRRGLLVNKSV</sequence>
<evidence type="ECO:0000313" key="2">
    <source>
        <dbReference type="Proteomes" id="UP000033618"/>
    </source>
</evidence>
<dbReference type="EMBL" id="LAQU01000005">
    <property type="protein sequence ID" value="KKB64236.1"/>
    <property type="molecule type" value="Genomic_DNA"/>
</dbReference>
<gene>
    <name evidence="1" type="ORF">WM40_07035</name>
</gene>
<keyword evidence="2" id="KW-1185">Reference proteome</keyword>
<dbReference type="Proteomes" id="UP000033618">
    <property type="component" value="Unassembled WGS sequence"/>
</dbReference>
<protein>
    <submittedName>
        <fullName evidence="1">Uncharacterized protein</fullName>
    </submittedName>
</protein>
<proteinExistence type="predicted"/>
<evidence type="ECO:0000313" key="1">
    <source>
        <dbReference type="EMBL" id="KKB64236.1"/>
    </source>
</evidence>
<organism evidence="1 2">
    <name type="scientific">Robbsia andropogonis</name>
    <dbReference type="NCBI Taxonomy" id="28092"/>
    <lineage>
        <taxon>Bacteria</taxon>
        <taxon>Pseudomonadati</taxon>
        <taxon>Pseudomonadota</taxon>
        <taxon>Betaproteobacteria</taxon>
        <taxon>Burkholderiales</taxon>
        <taxon>Burkholderiaceae</taxon>
        <taxon>Robbsia</taxon>
    </lineage>
</organism>
<comment type="caution">
    <text evidence="1">The sequence shown here is derived from an EMBL/GenBank/DDBJ whole genome shotgun (WGS) entry which is preliminary data.</text>
</comment>
<dbReference type="STRING" id="28092.WM40_07035"/>
<name>A0A0F5K289_9BURK</name>
<reference evidence="1 2" key="1">
    <citation type="submission" date="2015-03" db="EMBL/GenBank/DDBJ databases">
        <title>Draft Genome Sequence of Burkholderia andropogonis type strain ICMP2807, isolated from Sorghum bicolor.</title>
        <authorList>
            <person name="Lopes-Santos L."/>
            <person name="Castro D.B."/>
            <person name="Ottoboni L.M."/>
            <person name="Park D."/>
            <person name="Weirc B.S."/>
            <person name="Destefano S.A."/>
        </authorList>
    </citation>
    <scope>NUCLEOTIDE SEQUENCE [LARGE SCALE GENOMIC DNA]</scope>
    <source>
        <strain evidence="1 2">ICMP2807</strain>
    </source>
</reference>
<dbReference type="AlphaFoldDB" id="A0A0F5K289"/>
<dbReference type="RefSeq" id="WP_024904107.1">
    <property type="nucleotide sequence ID" value="NZ_CADFGU010000003.1"/>
</dbReference>
<accession>A0A0F5K289</accession>